<organism evidence="1 2">
    <name type="scientific">Olea europaea subsp. europaea</name>
    <dbReference type="NCBI Taxonomy" id="158383"/>
    <lineage>
        <taxon>Eukaryota</taxon>
        <taxon>Viridiplantae</taxon>
        <taxon>Streptophyta</taxon>
        <taxon>Embryophyta</taxon>
        <taxon>Tracheophyta</taxon>
        <taxon>Spermatophyta</taxon>
        <taxon>Magnoliopsida</taxon>
        <taxon>eudicotyledons</taxon>
        <taxon>Gunneridae</taxon>
        <taxon>Pentapetalae</taxon>
        <taxon>asterids</taxon>
        <taxon>lamiids</taxon>
        <taxon>Lamiales</taxon>
        <taxon>Oleaceae</taxon>
        <taxon>Oleeae</taxon>
        <taxon>Olea</taxon>
    </lineage>
</organism>
<keyword evidence="2" id="KW-1185">Reference proteome</keyword>
<dbReference type="Proteomes" id="UP000594638">
    <property type="component" value="Unassembled WGS sequence"/>
</dbReference>
<gene>
    <name evidence="1" type="ORF">OLEA9_A013300</name>
</gene>
<sequence>MDEEASHSLMGGCESVKNLTIEDPGTDKSLPLGKPLSMKLPPELIGDVLELSEEFIGSWSNEANLLEKFRRECPELKILLPYSAKSVHKVLSEAHISMLKVSTSERPKTDADALGPKCDNNFKQKLDATIPVLRYLYGDGGLLCGSSIGVAGIEADAKVLAMATKKKKVGC</sequence>
<proteinExistence type="predicted"/>
<reference evidence="1 2" key="1">
    <citation type="submission" date="2019-12" db="EMBL/GenBank/DDBJ databases">
        <authorList>
            <person name="Alioto T."/>
            <person name="Alioto T."/>
            <person name="Gomez Garrido J."/>
        </authorList>
    </citation>
    <scope>NUCLEOTIDE SEQUENCE [LARGE SCALE GENOMIC DNA]</scope>
</reference>
<name>A0A8S0UR25_OLEEU</name>
<dbReference type="EMBL" id="CACTIH010009053">
    <property type="protein sequence ID" value="CAA3021398.1"/>
    <property type="molecule type" value="Genomic_DNA"/>
</dbReference>
<accession>A0A8S0UR25</accession>
<protein>
    <submittedName>
        <fullName evidence="1">Uncharacterized protein</fullName>
    </submittedName>
</protein>
<dbReference type="AlphaFoldDB" id="A0A8S0UR25"/>
<evidence type="ECO:0000313" key="1">
    <source>
        <dbReference type="EMBL" id="CAA3021398.1"/>
    </source>
</evidence>
<dbReference type="Gramene" id="OE9A013300T1">
    <property type="protein sequence ID" value="OE9A013300C1"/>
    <property type="gene ID" value="OE9A013300"/>
</dbReference>
<comment type="caution">
    <text evidence="1">The sequence shown here is derived from an EMBL/GenBank/DDBJ whole genome shotgun (WGS) entry which is preliminary data.</text>
</comment>
<evidence type="ECO:0000313" key="2">
    <source>
        <dbReference type="Proteomes" id="UP000594638"/>
    </source>
</evidence>